<dbReference type="EMBL" id="CDSC02000347">
    <property type="protein sequence ID" value="SEH94307.1"/>
    <property type="molecule type" value="Genomic_DNA"/>
</dbReference>
<evidence type="ECO:0000313" key="2">
    <source>
        <dbReference type="Proteomes" id="UP000198988"/>
    </source>
</evidence>
<reference evidence="2" key="1">
    <citation type="submission" date="2016-06" db="EMBL/GenBank/DDBJ databases">
        <authorList>
            <person name="Petersen J."/>
            <person name="Sayavedra L."/>
        </authorList>
    </citation>
    <scope>NUCLEOTIDE SEQUENCE [LARGE SCALE GENOMIC DNA]</scope>
    <source>
        <strain evidence="2">BazSymA</strain>
    </source>
</reference>
<dbReference type="Proteomes" id="UP000198988">
    <property type="component" value="Unassembled WGS sequence"/>
</dbReference>
<evidence type="ECO:0000313" key="1">
    <source>
        <dbReference type="EMBL" id="SEH94307.1"/>
    </source>
</evidence>
<accession>A0A1H6MA16</accession>
<proteinExistence type="predicted"/>
<sequence length="34" mass="3829">MLCMRTQVWAINLSSMRVDSISMTQGLLMLLATI</sequence>
<protein>
    <submittedName>
        <fullName evidence="1">Uncharacterized protein</fullName>
    </submittedName>
</protein>
<gene>
    <name evidence="1" type="ORF">BAZSYMA_ACONTIG00457_5</name>
</gene>
<dbReference type="AlphaFoldDB" id="A0A1H6MA16"/>
<organism evidence="1 2">
    <name type="scientific">Bathymodiolus azoricus thioautotrophic gill symbiont</name>
    <dbReference type="NCBI Taxonomy" id="235205"/>
    <lineage>
        <taxon>Bacteria</taxon>
        <taxon>Pseudomonadati</taxon>
        <taxon>Pseudomonadota</taxon>
        <taxon>Gammaproteobacteria</taxon>
        <taxon>sulfur-oxidizing symbionts</taxon>
    </lineage>
</organism>
<name>A0A1H6MA16_9GAMM</name>